<dbReference type="EMBL" id="CP003364">
    <property type="protein sequence ID" value="AGA24546.1"/>
    <property type="molecule type" value="Genomic_DNA"/>
</dbReference>
<evidence type="ECO:0000259" key="1">
    <source>
        <dbReference type="Pfam" id="PF07596"/>
    </source>
</evidence>
<dbReference type="InterPro" id="IPR012902">
    <property type="entry name" value="N_methyl_site"/>
</dbReference>
<dbReference type="PANTHER" id="PTHR30093">
    <property type="entry name" value="GENERAL SECRETION PATHWAY PROTEIN G"/>
    <property type="match status" value="1"/>
</dbReference>
<dbReference type="Proteomes" id="UP000010798">
    <property type="component" value="Chromosome"/>
</dbReference>
<dbReference type="PANTHER" id="PTHR30093:SF2">
    <property type="entry name" value="TYPE II SECRETION SYSTEM PROTEIN H"/>
    <property type="match status" value="1"/>
</dbReference>
<dbReference type="InterPro" id="IPR011453">
    <property type="entry name" value="DUF1559"/>
</dbReference>
<reference evidence="2 3" key="1">
    <citation type="submission" date="2012-02" db="EMBL/GenBank/DDBJ databases">
        <title>Complete sequence of chromosome of Singulisphaera acidiphila DSM 18658.</title>
        <authorList>
            <consortium name="US DOE Joint Genome Institute (JGI-PGF)"/>
            <person name="Lucas S."/>
            <person name="Copeland A."/>
            <person name="Lapidus A."/>
            <person name="Glavina del Rio T."/>
            <person name="Dalin E."/>
            <person name="Tice H."/>
            <person name="Bruce D."/>
            <person name="Goodwin L."/>
            <person name="Pitluck S."/>
            <person name="Peters L."/>
            <person name="Ovchinnikova G."/>
            <person name="Chertkov O."/>
            <person name="Kyrpides N."/>
            <person name="Mavromatis K."/>
            <person name="Ivanova N."/>
            <person name="Brettin T."/>
            <person name="Detter J.C."/>
            <person name="Han C."/>
            <person name="Larimer F."/>
            <person name="Land M."/>
            <person name="Hauser L."/>
            <person name="Markowitz V."/>
            <person name="Cheng J.-F."/>
            <person name="Hugenholtz P."/>
            <person name="Woyke T."/>
            <person name="Wu D."/>
            <person name="Tindall B."/>
            <person name="Pomrenke H."/>
            <person name="Brambilla E."/>
            <person name="Klenk H.-P."/>
            <person name="Eisen J.A."/>
        </authorList>
    </citation>
    <scope>NUCLEOTIDE SEQUENCE [LARGE SCALE GENOMIC DNA]</scope>
    <source>
        <strain evidence="3">ATCC BAA-1392 / DSM 18658 / VKM B-2454 / MOB10</strain>
    </source>
</reference>
<accession>L0D7D9</accession>
<dbReference type="OrthoDB" id="230785at2"/>
<dbReference type="Pfam" id="PF07963">
    <property type="entry name" value="N_methyl"/>
    <property type="match status" value="1"/>
</dbReference>
<dbReference type="RefSeq" id="WP_015243731.1">
    <property type="nucleotide sequence ID" value="NC_019892.1"/>
</dbReference>
<gene>
    <name evidence="2" type="ordered locus">Sinac_0085</name>
</gene>
<feature type="domain" description="DUF1559" evidence="1">
    <location>
        <begin position="32"/>
        <end position="317"/>
    </location>
</feature>
<dbReference type="SUPFAM" id="SSF54523">
    <property type="entry name" value="Pili subunits"/>
    <property type="match status" value="1"/>
</dbReference>
<evidence type="ECO:0000313" key="3">
    <source>
        <dbReference type="Proteomes" id="UP000010798"/>
    </source>
</evidence>
<dbReference type="KEGG" id="saci:Sinac_0085"/>
<dbReference type="STRING" id="886293.Sinac_0085"/>
<dbReference type="NCBIfam" id="TIGR04294">
    <property type="entry name" value="pre_pil_HX9DG"/>
    <property type="match status" value="1"/>
</dbReference>
<dbReference type="InterPro" id="IPR027558">
    <property type="entry name" value="Pre_pil_HX9DG_C"/>
</dbReference>
<organism evidence="2 3">
    <name type="scientific">Singulisphaera acidiphila (strain ATCC BAA-1392 / DSM 18658 / VKM B-2454 / MOB10)</name>
    <dbReference type="NCBI Taxonomy" id="886293"/>
    <lineage>
        <taxon>Bacteria</taxon>
        <taxon>Pseudomonadati</taxon>
        <taxon>Planctomycetota</taxon>
        <taxon>Planctomycetia</taxon>
        <taxon>Isosphaerales</taxon>
        <taxon>Isosphaeraceae</taxon>
        <taxon>Singulisphaera</taxon>
    </lineage>
</organism>
<dbReference type="HOGENOM" id="CLU_041661_0_0_0"/>
<dbReference type="InterPro" id="IPR045584">
    <property type="entry name" value="Pilin-like"/>
</dbReference>
<dbReference type="eggNOG" id="COG2165">
    <property type="taxonomic scope" value="Bacteria"/>
</dbReference>
<protein>
    <submittedName>
        <fullName evidence="2">Prepilin-type N-terminal cleavage/methylation domain-containing protein</fullName>
    </submittedName>
</protein>
<keyword evidence="3" id="KW-1185">Reference proteome</keyword>
<sequence>MRISRRAFTLIELLVVIAIIAVLIALLLPAVQAAREAARRSQCVNNLKQLGLAVANYESSNQCLPPAHVGYGWNDWSAPSMMLSALEQTPLFNATNFTTGFASPATLQNTTVFNTKLSFLICPSDIDRLINAAGHNNYSMCAGSEAYTMKYGDNFRGVGIDLGQQGGAVGKIALKDILDGTSNTVCFSERVKGYDSGLDVLKPTSSVSNTNTWYPNASPIVDYLSCLTLAPTAANLANMPLSGTPAGTSSSMGSYWHLGLGRCGGIYTNIMPPNSWSCVTNNQDMNGALLTASSRHSGGVNALFCDGSVKFVKSTINYLVWMGVGTIANNEVISADQY</sequence>
<dbReference type="AlphaFoldDB" id="L0D7D9"/>
<name>L0D7D9_SINAD</name>
<dbReference type="Pfam" id="PF07596">
    <property type="entry name" value="SBP_bac_10"/>
    <property type="match status" value="1"/>
</dbReference>
<evidence type="ECO:0000313" key="2">
    <source>
        <dbReference type="EMBL" id="AGA24546.1"/>
    </source>
</evidence>
<proteinExistence type="predicted"/>
<dbReference type="NCBIfam" id="TIGR02532">
    <property type="entry name" value="IV_pilin_GFxxxE"/>
    <property type="match status" value="1"/>
</dbReference>
<dbReference type="Gene3D" id="3.30.700.10">
    <property type="entry name" value="Glycoprotein, Type 4 Pilin"/>
    <property type="match status" value="1"/>
</dbReference>